<dbReference type="Proteomes" id="UP000007304">
    <property type="component" value="Unassembled WGS sequence"/>
</dbReference>
<dbReference type="PANTHER" id="PTHR22855:SF13">
    <property type="entry name" value="METHYLCROTONOYL-COA CARBOXYLASE BETA CHAIN, MITOCHONDRIAL"/>
    <property type="match status" value="1"/>
</dbReference>
<gene>
    <name evidence="9" type="ORF">HMPREF1120_01230</name>
</gene>
<dbReference type="InParanoid" id="H6BMK2"/>
<comment type="catalytic activity">
    <reaction evidence="6">
        <text>3-methylbut-2-enoyl-CoA + hydrogencarbonate + ATP = 3-methyl-(2E)-glutaconyl-CoA + ADP + phosphate + H(+)</text>
        <dbReference type="Rhea" id="RHEA:13589"/>
        <dbReference type="ChEBI" id="CHEBI:15378"/>
        <dbReference type="ChEBI" id="CHEBI:17544"/>
        <dbReference type="ChEBI" id="CHEBI:30616"/>
        <dbReference type="ChEBI" id="CHEBI:43474"/>
        <dbReference type="ChEBI" id="CHEBI:57344"/>
        <dbReference type="ChEBI" id="CHEBI:57346"/>
        <dbReference type="ChEBI" id="CHEBI:456216"/>
        <dbReference type="EC" id="6.4.1.4"/>
    </reaction>
</comment>
<name>H6BMK2_EXODN</name>
<protein>
    <recommendedName>
        <fullName evidence="3">methylcrotonoyl-CoA carboxylase</fullName>
        <ecNumber evidence="3">6.4.1.4</ecNumber>
    </recommendedName>
    <alternativeName>
        <fullName evidence="5">3-methylcrotonyl-CoA carboxylase 2</fullName>
    </alternativeName>
    <alternativeName>
        <fullName evidence="4">3-methylcrotonyl-CoA:carbon dioxide ligase subunit beta</fullName>
    </alternativeName>
</protein>
<dbReference type="GO" id="GO:0006552">
    <property type="term" value="P:L-leucine catabolic process"/>
    <property type="evidence" value="ECO:0007669"/>
    <property type="project" value="UniProtKB-UniPathway"/>
</dbReference>
<comment type="similarity">
    <text evidence="1">Belongs to the AccD/PCCB family.</text>
</comment>
<evidence type="ECO:0000256" key="1">
    <source>
        <dbReference type="ARBA" id="ARBA00006102"/>
    </source>
</evidence>
<dbReference type="EC" id="6.4.1.4" evidence="3"/>
<dbReference type="InterPro" id="IPR011762">
    <property type="entry name" value="COA_CT_N"/>
</dbReference>
<dbReference type="SUPFAM" id="SSF52096">
    <property type="entry name" value="ClpP/crotonase"/>
    <property type="match status" value="2"/>
</dbReference>
<evidence type="ECO:0000313" key="10">
    <source>
        <dbReference type="Proteomes" id="UP000007304"/>
    </source>
</evidence>
<dbReference type="eggNOG" id="KOG0540">
    <property type="taxonomic scope" value="Eukaryota"/>
</dbReference>
<dbReference type="RefSeq" id="XP_009153490.1">
    <property type="nucleotide sequence ID" value="XM_009155242.1"/>
</dbReference>
<evidence type="ECO:0000313" key="9">
    <source>
        <dbReference type="EMBL" id="EHY53029.1"/>
    </source>
</evidence>
<dbReference type="GO" id="GO:0004485">
    <property type="term" value="F:methylcrotonoyl-CoA carboxylase activity"/>
    <property type="evidence" value="ECO:0007669"/>
    <property type="project" value="UniProtKB-EC"/>
</dbReference>
<dbReference type="HOGENOM" id="CLU_018822_0_1_1"/>
<evidence type="ECO:0000256" key="6">
    <source>
        <dbReference type="ARBA" id="ARBA00052347"/>
    </source>
</evidence>
<dbReference type="VEuPathDB" id="FungiDB:HMPREF1120_01230"/>
<dbReference type="PROSITE" id="PS50980">
    <property type="entry name" value="COA_CT_NTER"/>
    <property type="match status" value="1"/>
</dbReference>
<dbReference type="GO" id="GO:1905202">
    <property type="term" value="C:methylcrotonoyl-CoA carboxylase complex"/>
    <property type="evidence" value="ECO:0007669"/>
    <property type="project" value="TreeGrafter"/>
</dbReference>
<accession>H6BMK2</accession>
<dbReference type="EMBL" id="JH226130">
    <property type="protein sequence ID" value="EHY53029.1"/>
    <property type="molecule type" value="Genomic_DNA"/>
</dbReference>
<evidence type="ECO:0000259" key="7">
    <source>
        <dbReference type="PROSITE" id="PS50980"/>
    </source>
</evidence>
<sequence>MPPPPRSCYTPTPSLLRSLRNVVVGDQGHAHAHRGLSNVYLRSRPHPRPPRGPSHHIRTAATFTQPHHAQAISVLPTMVDRSSPDFQDNSAQLTAVMAKYSELHEKISRGGPDKARSKHVQRGKMLARDRVTALIDPGSEFLELSPLAAYKVYDEDVPAAGIITGIGTVSGVTCMVVANDATVKGGTYYPLTVKKHLRAQEIAEQNRLPCIYLVDSGGANLPNQANVFPDRDHFGRIFFNQARMSSMGIPQIAVVMGPCTAGGAYVPAMCDESIIVENQGTIFLAGPPLVKAATGEVVSAEELGGGQLHSSVSGVTDYLAVDDAHAIVLARRSVANLNYPKEQKLPETVRPPLYDPADLAGIVGTNLRKQIPMHEIIARIVDGSEFAEFKKDYGTTLLTGFARIAGYQVGIVANNGILFSESSLKGAHFIQLCCQRGIPLVFLQNISGFMVGADAEKGGIAKNGAKLVTAVACANVPKFTVVVGSSAGAGNYGMCGRAYSPRFLWMWPNAKIGVMGPDQLTAVMETVGKAVDPELRDRIERESDAAFSSARLWDDGVIHPAQTRNMLAMGLKAALGGTSTQDDMSTKFGVFRM</sequence>
<keyword evidence="10" id="KW-1185">Reference proteome</keyword>
<dbReference type="PANTHER" id="PTHR22855">
    <property type="entry name" value="ACETYL, PROPIONYL, PYRUVATE, AND GLUTACONYL CARBOXYLASE-RELATED"/>
    <property type="match status" value="1"/>
</dbReference>
<dbReference type="InterPro" id="IPR029045">
    <property type="entry name" value="ClpP/crotonase-like_dom_sf"/>
</dbReference>
<dbReference type="GeneID" id="20305869"/>
<dbReference type="FunFam" id="3.90.226.10:FF:000007">
    <property type="entry name" value="Methylcrotonoyl-CoA carboxylase subunit beta"/>
    <property type="match status" value="1"/>
</dbReference>
<dbReference type="GO" id="GO:0005739">
    <property type="term" value="C:mitochondrion"/>
    <property type="evidence" value="ECO:0007669"/>
    <property type="project" value="TreeGrafter"/>
</dbReference>
<feature type="domain" description="CoA carboxyltransferase N-terminal" evidence="7">
    <location>
        <begin position="93"/>
        <end position="349"/>
    </location>
</feature>
<evidence type="ECO:0000256" key="4">
    <source>
        <dbReference type="ARBA" id="ARBA00031237"/>
    </source>
</evidence>
<dbReference type="FunFam" id="3.90.226.10:FF:000004">
    <property type="entry name" value="Methylcrotonoyl-CoA carboxylase beta chain"/>
    <property type="match status" value="1"/>
</dbReference>
<evidence type="ECO:0000259" key="8">
    <source>
        <dbReference type="PROSITE" id="PS50989"/>
    </source>
</evidence>
<dbReference type="Pfam" id="PF01039">
    <property type="entry name" value="Carboxyl_trans"/>
    <property type="match status" value="1"/>
</dbReference>
<dbReference type="InterPro" id="IPR034733">
    <property type="entry name" value="AcCoA_carboxyl_beta"/>
</dbReference>
<dbReference type="OMA" id="GATTHCE"/>
<dbReference type="InterPro" id="IPR011763">
    <property type="entry name" value="COA_CT_C"/>
</dbReference>
<comment type="pathway">
    <text evidence="2">Amino-acid degradation; L-leucine degradation; (S)-3-hydroxy-3-methylglutaryl-CoA from 3-isovaleryl-CoA: step 2/3.</text>
</comment>
<evidence type="ECO:0000256" key="5">
    <source>
        <dbReference type="ARBA" id="ARBA00031404"/>
    </source>
</evidence>
<evidence type="ECO:0000256" key="2">
    <source>
        <dbReference type="ARBA" id="ARBA00025711"/>
    </source>
</evidence>
<dbReference type="OrthoDB" id="439921at2759"/>
<dbReference type="Gene3D" id="3.90.226.10">
    <property type="entry name" value="2-enoyl-CoA Hydratase, Chain A, domain 1"/>
    <property type="match status" value="2"/>
</dbReference>
<reference evidence="9" key="1">
    <citation type="submission" date="2011-07" db="EMBL/GenBank/DDBJ databases">
        <title>The Genome Sequence of Exophiala (Wangiella) dermatitidis NIH/UT8656.</title>
        <authorList>
            <consortium name="The Broad Institute Genome Sequencing Platform"/>
            <person name="Cuomo C."/>
            <person name="Wang Z."/>
            <person name="Hunicke-Smith S."/>
            <person name="Szanislo P.J."/>
            <person name="Earl A."/>
            <person name="Young S.K."/>
            <person name="Zeng Q."/>
            <person name="Gargeya S."/>
            <person name="Fitzgerald M."/>
            <person name="Haas B."/>
            <person name="Abouelleil A."/>
            <person name="Alvarado L."/>
            <person name="Arachchi H.M."/>
            <person name="Berlin A."/>
            <person name="Brown A."/>
            <person name="Chapman S.B."/>
            <person name="Chen Z."/>
            <person name="Dunbar C."/>
            <person name="Freedman E."/>
            <person name="Gearin G."/>
            <person name="Gellesch M."/>
            <person name="Goldberg J."/>
            <person name="Griggs A."/>
            <person name="Gujja S."/>
            <person name="Heiman D."/>
            <person name="Howarth C."/>
            <person name="Larson L."/>
            <person name="Lui A."/>
            <person name="MacDonald P.J.P."/>
            <person name="Montmayeur A."/>
            <person name="Murphy C."/>
            <person name="Neiman D."/>
            <person name="Pearson M."/>
            <person name="Priest M."/>
            <person name="Roberts A."/>
            <person name="Saif S."/>
            <person name="Shea T."/>
            <person name="Shenoy N."/>
            <person name="Sisk P."/>
            <person name="Stolte C."/>
            <person name="Sykes S."/>
            <person name="Wortman J."/>
            <person name="Nusbaum C."/>
            <person name="Birren B."/>
        </authorList>
    </citation>
    <scope>NUCLEOTIDE SEQUENCE</scope>
    <source>
        <strain evidence="9">NIH/UT8656</strain>
    </source>
</reference>
<organism evidence="9 10">
    <name type="scientific">Exophiala dermatitidis (strain ATCC 34100 / CBS 525.76 / NIH/UT8656)</name>
    <name type="common">Black yeast</name>
    <name type="synonym">Wangiella dermatitidis</name>
    <dbReference type="NCBI Taxonomy" id="858893"/>
    <lineage>
        <taxon>Eukaryota</taxon>
        <taxon>Fungi</taxon>
        <taxon>Dikarya</taxon>
        <taxon>Ascomycota</taxon>
        <taxon>Pezizomycotina</taxon>
        <taxon>Eurotiomycetes</taxon>
        <taxon>Chaetothyriomycetidae</taxon>
        <taxon>Chaetothyriales</taxon>
        <taxon>Herpotrichiellaceae</taxon>
        <taxon>Exophiala</taxon>
    </lineage>
</organism>
<proteinExistence type="inferred from homology"/>
<dbReference type="AlphaFoldDB" id="H6BMK2"/>
<dbReference type="STRING" id="858893.H6BMK2"/>
<evidence type="ECO:0000256" key="3">
    <source>
        <dbReference type="ARBA" id="ARBA00026116"/>
    </source>
</evidence>
<dbReference type="InterPro" id="IPR045190">
    <property type="entry name" value="MCCB/AccD1-like"/>
</dbReference>
<dbReference type="UniPathway" id="UPA00363">
    <property type="reaction ID" value="UER00861"/>
</dbReference>
<feature type="domain" description="CoA carboxyltransferase C-terminal" evidence="8">
    <location>
        <begin position="345"/>
        <end position="581"/>
    </location>
</feature>
<dbReference type="PROSITE" id="PS50989">
    <property type="entry name" value="COA_CT_CTER"/>
    <property type="match status" value="1"/>
</dbReference>